<organism evidence="8 9">
    <name type="scientific">Weissella halotolerans DSM 20190</name>
    <dbReference type="NCBI Taxonomy" id="1123500"/>
    <lineage>
        <taxon>Bacteria</taxon>
        <taxon>Bacillati</taxon>
        <taxon>Bacillota</taxon>
        <taxon>Bacilli</taxon>
        <taxon>Lactobacillales</taxon>
        <taxon>Lactobacillaceae</taxon>
        <taxon>Weissella</taxon>
    </lineage>
</organism>
<evidence type="ECO:0000259" key="7">
    <source>
        <dbReference type="PROSITE" id="PS50850"/>
    </source>
</evidence>
<dbReference type="Proteomes" id="UP000051296">
    <property type="component" value="Unassembled WGS sequence"/>
</dbReference>
<sequence length="408" mass="44755">MINKQSSQQSVWLTLTVILMGLMMRSPISTIPLMLHQVAATLHVSLAHLAILTTIPLVMFLLISNWAAKTMAVLGLKRALTYAVSVIVIGSLLRCLPFMTTMLVGTVLIGMGVAYLNVLMPALITAYFPLQVGAYTSLYTVMIMLGVAFFNILTAPVVDHFSWQVMMVVLVVIPIFTLVCWLLARRRAHTVSLPVRSGYKDKEVTQAVRRLWTNPRAWALLMTFGGQSVINYVSVAWMPALMTVHLVPPVTIGWLMALYSLIGMPTSLFLPNLVIRLSAKWLNLLILISTGLGLLVAGMLCFQLDGTPQYWAAILLIMGYVTSFFFIFTMTMFVKKTQTAAQTAAVSGMAQAGGYLMAALGPIWYGHAFAKSPAGLGQNIAFMVVVLAMGWAAWYSNRTSDIFSVSKV</sequence>
<feature type="transmembrane region" description="Helical" evidence="6">
    <location>
        <begin position="79"/>
        <end position="99"/>
    </location>
</feature>
<dbReference type="PROSITE" id="PS50850">
    <property type="entry name" value="MFS"/>
    <property type="match status" value="1"/>
</dbReference>
<comment type="subcellular location">
    <subcellularLocation>
        <location evidence="1">Cell membrane</location>
        <topology evidence="1">Multi-pass membrane protein</topology>
    </subcellularLocation>
</comment>
<feature type="transmembrane region" description="Helical" evidence="6">
    <location>
        <begin position="345"/>
        <end position="364"/>
    </location>
</feature>
<reference evidence="8 9" key="1">
    <citation type="journal article" date="2015" name="Genome Announc.">
        <title>Expanding the biotechnology potential of lactobacilli through comparative genomics of 213 strains and associated genera.</title>
        <authorList>
            <person name="Sun Z."/>
            <person name="Harris H.M."/>
            <person name="McCann A."/>
            <person name="Guo C."/>
            <person name="Argimon S."/>
            <person name="Zhang W."/>
            <person name="Yang X."/>
            <person name="Jeffery I.B."/>
            <person name="Cooney J.C."/>
            <person name="Kagawa T.F."/>
            <person name="Liu W."/>
            <person name="Song Y."/>
            <person name="Salvetti E."/>
            <person name="Wrobel A."/>
            <person name="Rasinkangas P."/>
            <person name="Parkhill J."/>
            <person name="Rea M.C."/>
            <person name="O'Sullivan O."/>
            <person name="Ritari J."/>
            <person name="Douillard F.P."/>
            <person name="Paul Ross R."/>
            <person name="Yang R."/>
            <person name="Briner A.E."/>
            <person name="Felis G.E."/>
            <person name="de Vos W.M."/>
            <person name="Barrangou R."/>
            <person name="Klaenhammer T.R."/>
            <person name="Caufield P.W."/>
            <person name="Cui Y."/>
            <person name="Zhang H."/>
            <person name="O'Toole P.W."/>
        </authorList>
    </citation>
    <scope>NUCLEOTIDE SEQUENCE [LARGE SCALE GENOMIC DNA]</scope>
    <source>
        <strain evidence="8 9">DSM 20190</strain>
    </source>
</reference>
<dbReference type="SUPFAM" id="SSF103473">
    <property type="entry name" value="MFS general substrate transporter"/>
    <property type="match status" value="1"/>
</dbReference>
<feature type="transmembrane region" description="Helical" evidence="6">
    <location>
        <begin position="46"/>
        <end position="67"/>
    </location>
</feature>
<dbReference type="PANTHER" id="PTHR23523">
    <property type="match status" value="1"/>
</dbReference>
<dbReference type="InterPro" id="IPR036259">
    <property type="entry name" value="MFS_trans_sf"/>
</dbReference>
<keyword evidence="9" id="KW-1185">Reference proteome</keyword>
<evidence type="ECO:0000256" key="4">
    <source>
        <dbReference type="ARBA" id="ARBA00022989"/>
    </source>
</evidence>
<feature type="transmembrane region" description="Helical" evidence="6">
    <location>
        <begin position="161"/>
        <end position="184"/>
    </location>
</feature>
<feature type="transmembrane region" description="Helical" evidence="6">
    <location>
        <begin position="282"/>
        <end position="304"/>
    </location>
</feature>
<dbReference type="Pfam" id="PF07690">
    <property type="entry name" value="MFS_1"/>
    <property type="match status" value="1"/>
</dbReference>
<dbReference type="RefSeq" id="WP_022791118.1">
    <property type="nucleotide sequence ID" value="NZ_ATUU01000001.1"/>
</dbReference>
<dbReference type="InParanoid" id="A0A0R2FZL2"/>
<keyword evidence="4 6" id="KW-1133">Transmembrane helix</keyword>
<evidence type="ECO:0000313" key="8">
    <source>
        <dbReference type="EMBL" id="KRN33390.1"/>
    </source>
</evidence>
<dbReference type="EMBL" id="JQAX01000001">
    <property type="protein sequence ID" value="KRN33390.1"/>
    <property type="molecule type" value="Genomic_DNA"/>
</dbReference>
<feature type="transmembrane region" description="Helical" evidence="6">
    <location>
        <begin position="252"/>
        <end position="270"/>
    </location>
</feature>
<feature type="transmembrane region" description="Helical" evidence="6">
    <location>
        <begin position="218"/>
        <end position="240"/>
    </location>
</feature>
<feature type="domain" description="Major facilitator superfamily (MFS) profile" evidence="7">
    <location>
        <begin position="13"/>
        <end position="408"/>
    </location>
</feature>
<evidence type="ECO:0000256" key="6">
    <source>
        <dbReference type="SAM" id="Phobius"/>
    </source>
</evidence>
<dbReference type="InterPro" id="IPR052524">
    <property type="entry name" value="MFS_Cyanate_Porter"/>
</dbReference>
<feature type="transmembrane region" description="Helical" evidence="6">
    <location>
        <begin position="105"/>
        <end position="128"/>
    </location>
</feature>
<dbReference type="STRING" id="1123500.GCA_000420365_00315"/>
<feature type="transmembrane region" description="Helical" evidence="6">
    <location>
        <begin position="376"/>
        <end position="395"/>
    </location>
</feature>
<proteinExistence type="predicted"/>
<feature type="transmembrane region" description="Helical" evidence="6">
    <location>
        <begin position="310"/>
        <end position="333"/>
    </location>
</feature>
<dbReference type="Gene3D" id="1.20.1250.20">
    <property type="entry name" value="MFS general substrate transporter like domains"/>
    <property type="match status" value="1"/>
</dbReference>
<keyword evidence="5 6" id="KW-0472">Membrane</keyword>
<evidence type="ECO:0000256" key="2">
    <source>
        <dbReference type="ARBA" id="ARBA00022448"/>
    </source>
</evidence>
<gene>
    <name evidence="8" type="ORF">IV68_GL000188</name>
</gene>
<dbReference type="InterPro" id="IPR011701">
    <property type="entry name" value="MFS"/>
</dbReference>
<dbReference type="PANTHER" id="PTHR23523:SF2">
    <property type="entry name" value="2-NITROIMIDAZOLE TRANSPORTER"/>
    <property type="match status" value="1"/>
</dbReference>
<dbReference type="PATRIC" id="fig|1123500.6.peg.186"/>
<dbReference type="InterPro" id="IPR020846">
    <property type="entry name" value="MFS_dom"/>
</dbReference>
<dbReference type="eggNOG" id="COG2807">
    <property type="taxonomic scope" value="Bacteria"/>
</dbReference>
<dbReference type="GO" id="GO:0022857">
    <property type="term" value="F:transmembrane transporter activity"/>
    <property type="evidence" value="ECO:0007669"/>
    <property type="project" value="InterPro"/>
</dbReference>
<dbReference type="FunCoup" id="A0A0R2FZL2">
    <property type="interactions" value="15"/>
</dbReference>
<feature type="transmembrane region" description="Helical" evidence="6">
    <location>
        <begin position="12"/>
        <end position="34"/>
    </location>
</feature>
<feature type="transmembrane region" description="Helical" evidence="6">
    <location>
        <begin position="135"/>
        <end position="155"/>
    </location>
</feature>
<evidence type="ECO:0000256" key="5">
    <source>
        <dbReference type="ARBA" id="ARBA00023136"/>
    </source>
</evidence>
<evidence type="ECO:0000313" key="9">
    <source>
        <dbReference type="Proteomes" id="UP000051296"/>
    </source>
</evidence>
<protein>
    <submittedName>
        <fullName evidence="8">Cyanate permease</fullName>
    </submittedName>
</protein>
<name>A0A0R2FZL2_9LACO</name>
<accession>A0A0R2FZL2</accession>
<evidence type="ECO:0000256" key="1">
    <source>
        <dbReference type="ARBA" id="ARBA00004651"/>
    </source>
</evidence>
<evidence type="ECO:0000256" key="3">
    <source>
        <dbReference type="ARBA" id="ARBA00022692"/>
    </source>
</evidence>
<dbReference type="OrthoDB" id="9797740at2"/>
<dbReference type="AlphaFoldDB" id="A0A0R2FZL2"/>
<keyword evidence="3 6" id="KW-0812">Transmembrane</keyword>
<comment type="caution">
    <text evidence="8">The sequence shown here is derived from an EMBL/GenBank/DDBJ whole genome shotgun (WGS) entry which is preliminary data.</text>
</comment>
<keyword evidence="2" id="KW-0813">Transport</keyword>
<dbReference type="GO" id="GO:0005886">
    <property type="term" value="C:plasma membrane"/>
    <property type="evidence" value="ECO:0007669"/>
    <property type="project" value="UniProtKB-SubCell"/>
</dbReference>